<evidence type="ECO:0000256" key="5">
    <source>
        <dbReference type="SAM" id="MobiDB-lite"/>
    </source>
</evidence>
<feature type="region of interest" description="Disordered" evidence="5">
    <location>
        <begin position="24"/>
        <end position="45"/>
    </location>
</feature>
<name>A0A8C4E3V9_DICLA</name>
<feature type="transmembrane region" description="Helical" evidence="6">
    <location>
        <begin position="89"/>
        <end position="110"/>
    </location>
</feature>
<evidence type="ECO:0000256" key="6">
    <source>
        <dbReference type="SAM" id="Phobius"/>
    </source>
</evidence>
<dbReference type="Proteomes" id="UP000694389">
    <property type="component" value="Unassembled WGS sequence"/>
</dbReference>
<evidence type="ECO:0000256" key="1">
    <source>
        <dbReference type="ARBA" id="ARBA00004141"/>
    </source>
</evidence>
<feature type="transmembrane region" description="Helical" evidence="6">
    <location>
        <begin position="63"/>
        <end position="83"/>
    </location>
</feature>
<keyword evidence="3 6" id="KW-1133">Transmembrane helix</keyword>
<dbReference type="AlphaFoldDB" id="A0A8C4E3V9"/>
<proteinExistence type="predicted"/>
<evidence type="ECO:0000256" key="2">
    <source>
        <dbReference type="ARBA" id="ARBA00022692"/>
    </source>
</evidence>
<sequence>MTNIFSTLKTSTIVIPQDETSIPLQAPPSTTQAPPPVPQAPSSAPTKMDDMTAAFLRRQPQGLGVVQIFIGVLCILFSLTAAYSQILMVHAPLCLAVTFVVSGSLTLAAVRRPSVSLVLAPLYVDDEWLCVRTSRPPPGSARPAGLPQTPRPLHPHCGGG</sequence>
<protein>
    <recommendedName>
        <fullName evidence="9">Membrane-spanning 4-domains subfamily A member 15</fullName>
    </recommendedName>
</protein>
<keyword evidence="8" id="KW-1185">Reference proteome</keyword>
<evidence type="ECO:0000256" key="4">
    <source>
        <dbReference type="ARBA" id="ARBA00023136"/>
    </source>
</evidence>
<reference evidence="7" key="2">
    <citation type="submission" date="2025-09" db="UniProtKB">
        <authorList>
            <consortium name="Ensembl"/>
        </authorList>
    </citation>
    <scope>IDENTIFICATION</scope>
</reference>
<dbReference type="Pfam" id="PF04103">
    <property type="entry name" value="CD20"/>
    <property type="match status" value="1"/>
</dbReference>
<keyword evidence="2 6" id="KW-0812">Transmembrane</keyword>
<dbReference type="GO" id="GO:0016020">
    <property type="term" value="C:membrane"/>
    <property type="evidence" value="ECO:0007669"/>
    <property type="project" value="UniProtKB-SubCell"/>
</dbReference>
<dbReference type="InterPro" id="IPR007237">
    <property type="entry name" value="CD20-like"/>
</dbReference>
<reference evidence="7" key="1">
    <citation type="submission" date="2025-08" db="UniProtKB">
        <authorList>
            <consortium name="Ensembl"/>
        </authorList>
    </citation>
    <scope>IDENTIFICATION</scope>
</reference>
<keyword evidence="4 6" id="KW-0472">Membrane</keyword>
<evidence type="ECO:0000313" key="8">
    <source>
        <dbReference type="Proteomes" id="UP000694389"/>
    </source>
</evidence>
<organism evidence="7 8">
    <name type="scientific">Dicentrarchus labrax</name>
    <name type="common">European seabass</name>
    <name type="synonym">Morone labrax</name>
    <dbReference type="NCBI Taxonomy" id="13489"/>
    <lineage>
        <taxon>Eukaryota</taxon>
        <taxon>Metazoa</taxon>
        <taxon>Chordata</taxon>
        <taxon>Craniata</taxon>
        <taxon>Vertebrata</taxon>
        <taxon>Euteleostomi</taxon>
        <taxon>Actinopterygii</taxon>
        <taxon>Neopterygii</taxon>
        <taxon>Teleostei</taxon>
        <taxon>Neoteleostei</taxon>
        <taxon>Acanthomorphata</taxon>
        <taxon>Eupercaria</taxon>
        <taxon>Moronidae</taxon>
        <taxon>Dicentrarchus</taxon>
    </lineage>
</organism>
<comment type="subcellular location">
    <subcellularLocation>
        <location evidence="1">Membrane</location>
        <topology evidence="1">Multi-pass membrane protein</topology>
    </subcellularLocation>
</comment>
<dbReference type="GeneTree" id="ENSGT01080000258118"/>
<evidence type="ECO:0000313" key="7">
    <source>
        <dbReference type="Ensembl" id="ENSDLAP00005013380.2"/>
    </source>
</evidence>
<feature type="region of interest" description="Disordered" evidence="5">
    <location>
        <begin position="137"/>
        <end position="160"/>
    </location>
</feature>
<evidence type="ECO:0008006" key="9">
    <source>
        <dbReference type="Google" id="ProtNLM"/>
    </source>
</evidence>
<evidence type="ECO:0000256" key="3">
    <source>
        <dbReference type="ARBA" id="ARBA00022989"/>
    </source>
</evidence>
<accession>A0A8C4E3V9</accession>
<dbReference type="Ensembl" id="ENSDLAT00005014608.2">
    <property type="protein sequence ID" value="ENSDLAP00005013380.2"/>
    <property type="gene ID" value="ENSDLAG00005006789.2"/>
</dbReference>